<keyword evidence="3" id="KW-1185">Reference proteome</keyword>
<dbReference type="EMBL" id="CCSF01000001">
    <property type="protein sequence ID" value="CDZ92828.1"/>
    <property type="molecule type" value="Genomic_DNA"/>
</dbReference>
<dbReference type="AlphaFoldDB" id="A0A078LJ96"/>
<feature type="signal peptide" evidence="1">
    <location>
        <begin position="1"/>
        <end position="19"/>
    </location>
</feature>
<dbReference type="Proteomes" id="UP000053902">
    <property type="component" value="Unassembled WGS sequence"/>
</dbReference>
<sequence>MHPLLIPSLLLALSLPAQGDVIRIPVGQQGAGDIATPSRGATKTQVLERFGLADEEHPAVGQPPITRWDYRTFSVYFEGNRVINSVIHHQRASSLERDAQP</sequence>
<accession>A0A078LJ96</accession>
<keyword evidence="1" id="KW-0732">Signal</keyword>
<name>A0A078LJ96_9PSED</name>
<organism evidence="2 3">
    <name type="scientific">Pseudomonas saudiphocaensis</name>
    <dbReference type="NCBI Taxonomy" id="1499686"/>
    <lineage>
        <taxon>Bacteria</taxon>
        <taxon>Pseudomonadati</taxon>
        <taxon>Pseudomonadota</taxon>
        <taxon>Gammaproteobacteria</taxon>
        <taxon>Pseudomonadales</taxon>
        <taxon>Pseudomonadaceae</taxon>
        <taxon>Pseudomonas</taxon>
    </lineage>
</organism>
<reference evidence="2 3" key="1">
    <citation type="submission" date="2014-07" db="EMBL/GenBank/DDBJ databases">
        <authorList>
            <person name="Urmite Genomes Urmite Genomes"/>
        </authorList>
    </citation>
    <scope>NUCLEOTIDE SEQUENCE [LARGE SCALE GENOMIC DNA]</scope>
    <source>
        <strain evidence="2 3">20_BN</strain>
    </source>
</reference>
<dbReference type="RefSeq" id="WP_037021543.1">
    <property type="nucleotide sequence ID" value="NZ_CCSF01000001.1"/>
</dbReference>
<evidence type="ECO:0000313" key="2">
    <source>
        <dbReference type="EMBL" id="CDZ92828.1"/>
    </source>
</evidence>
<protein>
    <submittedName>
        <fullName evidence="2">Uncharacterized protein</fullName>
    </submittedName>
</protein>
<evidence type="ECO:0000256" key="1">
    <source>
        <dbReference type="SAM" id="SignalP"/>
    </source>
</evidence>
<feature type="chain" id="PRO_5043118248" evidence="1">
    <location>
        <begin position="20"/>
        <end position="101"/>
    </location>
</feature>
<proteinExistence type="predicted"/>
<gene>
    <name evidence="2" type="ORF">BN1079_00097</name>
</gene>
<evidence type="ECO:0000313" key="3">
    <source>
        <dbReference type="Proteomes" id="UP000053902"/>
    </source>
</evidence>
<dbReference type="OrthoDB" id="7063662at2"/>
<dbReference type="STRING" id="1499686.BN1079_00097"/>
<dbReference type="HOGENOM" id="CLU_170271_0_0_6"/>
<dbReference type="eggNOG" id="ENOG5033G87">
    <property type="taxonomic scope" value="Bacteria"/>
</dbReference>